<evidence type="ECO:0000256" key="1">
    <source>
        <dbReference type="ARBA" id="ARBA00004609"/>
    </source>
</evidence>
<dbReference type="SUPFAM" id="SSF47699">
    <property type="entry name" value="Bifunctional inhibitor/lipid-transfer protein/seed storage 2S albumin"/>
    <property type="match status" value="1"/>
</dbReference>
<keyword evidence="3" id="KW-0813">Transport</keyword>
<evidence type="ECO:0000256" key="2">
    <source>
        <dbReference type="ARBA" id="ARBA00009748"/>
    </source>
</evidence>
<dbReference type="InterPro" id="IPR043325">
    <property type="entry name" value="LTSS"/>
</dbReference>
<dbReference type="FunFam" id="1.10.110.10:FF:000001">
    <property type="entry name" value="Bifunctional inhibitor/lipid-transfer protein/seed storage 2S albumin superfamily protein"/>
    <property type="match status" value="1"/>
</dbReference>
<evidence type="ECO:0000256" key="11">
    <source>
        <dbReference type="SAM" id="MobiDB-lite"/>
    </source>
</evidence>
<dbReference type="GO" id="GO:0006869">
    <property type="term" value="P:lipid transport"/>
    <property type="evidence" value="ECO:0007669"/>
    <property type="project" value="InterPro"/>
</dbReference>
<protein>
    <recommendedName>
        <fullName evidence="13">Bifunctional inhibitor/plant lipid transfer protein/seed storage helical domain-containing protein</fullName>
    </recommendedName>
</protein>
<keyword evidence="4" id="KW-1003">Cell membrane</keyword>
<keyword evidence="5" id="KW-0336">GPI-anchor</keyword>
<evidence type="ECO:0000256" key="8">
    <source>
        <dbReference type="ARBA" id="ARBA00023157"/>
    </source>
</evidence>
<dbReference type="Gene3D" id="1.10.110.10">
    <property type="entry name" value="Plant lipid-transfer and hydrophobic proteins"/>
    <property type="match status" value="1"/>
</dbReference>
<accession>A0A830BC70</accession>
<keyword evidence="15" id="KW-1185">Reference proteome</keyword>
<dbReference type="SMART" id="SM00499">
    <property type="entry name" value="AAI"/>
    <property type="match status" value="1"/>
</dbReference>
<feature type="compositionally biased region" description="Polar residues" evidence="11">
    <location>
        <begin position="124"/>
        <end position="134"/>
    </location>
</feature>
<evidence type="ECO:0000313" key="14">
    <source>
        <dbReference type="EMBL" id="GFP81983.1"/>
    </source>
</evidence>
<gene>
    <name evidence="14" type="ORF">PHJA_000341600</name>
</gene>
<dbReference type="CDD" id="cd00010">
    <property type="entry name" value="AAI_LTSS"/>
    <property type="match status" value="1"/>
</dbReference>
<keyword evidence="6 12" id="KW-0732">Signal</keyword>
<feature type="region of interest" description="Disordered" evidence="11">
    <location>
        <begin position="101"/>
        <end position="145"/>
    </location>
</feature>
<keyword evidence="7" id="KW-0446">Lipid-binding</keyword>
<dbReference type="EMBL" id="BMAC01000036">
    <property type="protein sequence ID" value="GFP81983.1"/>
    <property type="molecule type" value="Genomic_DNA"/>
</dbReference>
<evidence type="ECO:0000256" key="12">
    <source>
        <dbReference type="SAM" id="SignalP"/>
    </source>
</evidence>
<keyword evidence="9" id="KW-0325">Glycoprotein</keyword>
<feature type="domain" description="Bifunctional inhibitor/plant lipid transfer protein/seed storage helical" evidence="13">
    <location>
        <begin position="23"/>
        <end position="100"/>
    </location>
</feature>
<comment type="caution">
    <text evidence="14">The sequence shown here is derived from an EMBL/GenBank/DDBJ whole genome shotgun (WGS) entry which is preliminary data.</text>
</comment>
<sequence length="145" mass="14425">MEIGFILIVAFMLCKGAIGQSSCSSTLLSLSSCINYVTGNTSTPSSSCCSSLANTVQSQPQCLCPLLSGGGSSFGISINQTLAMALPAVCNVQTPPISRCNGGANGPATAPAPSPLSSPADGSTEPTDSPTDDNVPSIPSGIINK</sequence>
<name>A0A830BC70_9LAMI</name>
<keyword evidence="5" id="KW-0472">Membrane</keyword>
<dbReference type="InterPro" id="IPR036312">
    <property type="entry name" value="Bifun_inhib/LTP/seed_sf"/>
</dbReference>
<dbReference type="InterPro" id="IPR000528">
    <property type="entry name" value="Plant_nsLTP"/>
</dbReference>
<evidence type="ECO:0000256" key="6">
    <source>
        <dbReference type="ARBA" id="ARBA00022729"/>
    </source>
</evidence>
<keyword evidence="10" id="KW-0449">Lipoprotein</keyword>
<evidence type="ECO:0000259" key="13">
    <source>
        <dbReference type="SMART" id="SM00499"/>
    </source>
</evidence>
<dbReference type="GO" id="GO:0098552">
    <property type="term" value="C:side of membrane"/>
    <property type="evidence" value="ECO:0007669"/>
    <property type="project" value="UniProtKB-KW"/>
</dbReference>
<keyword evidence="8" id="KW-1015">Disulfide bond</keyword>
<feature type="chain" id="PRO_5032874618" description="Bifunctional inhibitor/plant lipid transfer protein/seed storage helical domain-containing protein" evidence="12">
    <location>
        <begin position="20"/>
        <end position="145"/>
    </location>
</feature>
<dbReference type="InterPro" id="IPR016140">
    <property type="entry name" value="Bifunc_inhib/LTP/seed_store"/>
</dbReference>
<comment type="similarity">
    <text evidence="2">Belongs to the plant LTP family.</text>
</comment>
<evidence type="ECO:0000256" key="3">
    <source>
        <dbReference type="ARBA" id="ARBA00022448"/>
    </source>
</evidence>
<comment type="subcellular location">
    <subcellularLocation>
        <location evidence="1">Cell membrane</location>
        <topology evidence="1">Lipid-anchor</topology>
        <topology evidence="1">GPI-anchor</topology>
    </subcellularLocation>
</comment>
<proteinExistence type="inferred from homology"/>
<dbReference type="PRINTS" id="PR00382">
    <property type="entry name" value="LIPIDTRNSFER"/>
</dbReference>
<evidence type="ECO:0000256" key="9">
    <source>
        <dbReference type="ARBA" id="ARBA00023180"/>
    </source>
</evidence>
<reference evidence="14" key="1">
    <citation type="submission" date="2020-07" db="EMBL/GenBank/DDBJ databases">
        <title>Ethylene signaling mediates host invasion by parasitic plants.</title>
        <authorList>
            <person name="Yoshida S."/>
        </authorList>
    </citation>
    <scope>NUCLEOTIDE SEQUENCE</scope>
    <source>
        <strain evidence="14">Okayama</strain>
    </source>
</reference>
<dbReference type="GO" id="GO:0005886">
    <property type="term" value="C:plasma membrane"/>
    <property type="evidence" value="ECO:0007669"/>
    <property type="project" value="UniProtKB-SubCell"/>
</dbReference>
<dbReference type="PANTHER" id="PTHR33044">
    <property type="entry name" value="BIFUNCTIONAL INHIBITOR/LIPID-TRANSFER PROTEIN/SEED STORAGE 2S ALBUMIN SUPERFAMILY PROTEIN-RELATED"/>
    <property type="match status" value="1"/>
</dbReference>
<dbReference type="AlphaFoldDB" id="A0A830BC70"/>
<organism evidence="14 15">
    <name type="scientific">Phtheirospermum japonicum</name>
    <dbReference type="NCBI Taxonomy" id="374723"/>
    <lineage>
        <taxon>Eukaryota</taxon>
        <taxon>Viridiplantae</taxon>
        <taxon>Streptophyta</taxon>
        <taxon>Embryophyta</taxon>
        <taxon>Tracheophyta</taxon>
        <taxon>Spermatophyta</taxon>
        <taxon>Magnoliopsida</taxon>
        <taxon>eudicotyledons</taxon>
        <taxon>Gunneridae</taxon>
        <taxon>Pentapetalae</taxon>
        <taxon>asterids</taxon>
        <taxon>lamiids</taxon>
        <taxon>Lamiales</taxon>
        <taxon>Orobanchaceae</taxon>
        <taxon>Orobanchaceae incertae sedis</taxon>
        <taxon>Phtheirospermum</taxon>
    </lineage>
</organism>
<evidence type="ECO:0000256" key="10">
    <source>
        <dbReference type="ARBA" id="ARBA00023288"/>
    </source>
</evidence>
<evidence type="ECO:0000256" key="7">
    <source>
        <dbReference type="ARBA" id="ARBA00023121"/>
    </source>
</evidence>
<evidence type="ECO:0000256" key="4">
    <source>
        <dbReference type="ARBA" id="ARBA00022475"/>
    </source>
</evidence>
<dbReference type="Pfam" id="PF14368">
    <property type="entry name" value="LTP_2"/>
    <property type="match status" value="1"/>
</dbReference>
<evidence type="ECO:0000256" key="5">
    <source>
        <dbReference type="ARBA" id="ARBA00022622"/>
    </source>
</evidence>
<feature type="signal peptide" evidence="12">
    <location>
        <begin position="1"/>
        <end position="19"/>
    </location>
</feature>
<evidence type="ECO:0000313" key="15">
    <source>
        <dbReference type="Proteomes" id="UP000653305"/>
    </source>
</evidence>
<dbReference type="Proteomes" id="UP000653305">
    <property type="component" value="Unassembled WGS sequence"/>
</dbReference>
<dbReference type="GO" id="GO:0008289">
    <property type="term" value="F:lipid binding"/>
    <property type="evidence" value="ECO:0007669"/>
    <property type="project" value="UniProtKB-KW"/>
</dbReference>